<dbReference type="VEuPathDB" id="FungiDB:H257_01270"/>
<feature type="transmembrane region" description="Helical" evidence="2">
    <location>
        <begin position="112"/>
        <end position="135"/>
    </location>
</feature>
<dbReference type="OrthoDB" id="72884at2759"/>
<dbReference type="SUPFAM" id="SSF49870">
    <property type="entry name" value="Osmotin, thaumatin-like protein"/>
    <property type="match status" value="1"/>
</dbReference>
<name>W4H8D9_APHAT</name>
<dbReference type="SMART" id="SM00205">
    <property type="entry name" value="THN"/>
    <property type="match status" value="1"/>
</dbReference>
<dbReference type="GeneID" id="20803266"/>
<keyword evidence="2" id="KW-1133">Transmembrane helix</keyword>
<accession>W4H8D9</accession>
<protein>
    <submittedName>
        <fullName evidence="3">Uncharacterized protein</fullName>
    </submittedName>
</protein>
<keyword evidence="2" id="KW-0472">Membrane</keyword>
<feature type="region of interest" description="Disordered" evidence="1">
    <location>
        <begin position="144"/>
        <end position="166"/>
    </location>
</feature>
<sequence>MTSFLFTQHSSFGIVDGCNIEKVAANKWTLQLWMSGADESPLREESDPWLGSPDPACVDSLVACSSITPDVRATISVWSRGAPWLNPLTEEASSVPVDSSASLGSRKARRNVWVCAVIVLLGMLGAAILLAYVAFVPSQKHFSPPPSPTRTIAPEPAIPPSPTTNLAPGTTTAVPAYLLYEPGALVLVNECTTESTVYFTRTMPNAVAEVGQREMNSTQYVMVVPGKHWDDFIAADFRLGESIFATNFAVNRDYGQVFYSISTRNGFNVPVEVAPMREGATRDGCPVLRCDAHDCEGRVHVQFDCNWIERLQVTFCPSSSLFIS</sequence>
<dbReference type="EMBL" id="KI913115">
    <property type="protein sequence ID" value="ETV87831.1"/>
    <property type="molecule type" value="Genomic_DNA"/>
</dbReference>
<dbReference type="AlphaFoldDB" id="W4H8D9"/>
<evidence type="ECO:0000313" key="3">
    <source>
        <dbReference type="EMBL" id="ETV87831.1"/>
    </source>
</evidence>
<dbReference type="InterPro" id="IPR037176">
    <property type="entry name" value="Osmotin/thaumatin-like_sf"/>
</dbReference>
<dbReference type="RefSeq" id="XP_009822694.1">
    <property type="nucleotide sequence ID" value="XM_009824392.1"/>
</dbReference>
<organism evidence="3">
    <name type="scientific">Aphanomyces astaci</name>
    <name type="common">Crayfish plague agent</name>
    <dbReference type="NCBI Taxonomy" id="112090"/>
    <lineage>
        <taxon>Eukaryota</taxon>
        <taxon>Sar</taxon>
        <taxon>Stramenopiles</taxon>
        <taxon>Oomycota</taxon>
        <taxon>Saprolegniomycetes</taxon>
        <taxon>Saprolegniales</taxon>
        <taxon>Verrucalvaceae</taxon>
        <taxon>Aphanomyces</taxon>
    </lineage>
</organism>
<dbReference type="Gene3D" id="2.60.110.10">
    <property type="entry name" value="Thaumatin"/>
    <property type="match status" value="1"/>
</dbReference>
<gene>
    <name evidence="3" type="ORF">H257_01270</name>
</gene>
<keyword evidence="2" id="KW-0812">Transmembrane</keyword>
<evidence type="ECO:0000256" key="2">
    <source>
        <dbReference type="SAM" id="Phobius"/>
    </source>
</evidence>
<evidence type="ECO:0000256" key="1">
    <source>
        <dbReference type="SAM" id="MobiDB-lite"/>
    </source>
</evidence>
<proteinExistence type="predicted"/>
<dbReference type="InterPro" id="IPR001938">
    <property type="entry name" value="Thaumatin"/>
</dbReference>
<reference evidence="3" key="1">
    <citation type="submission" date="2013-12" db="EMBL/GenBank/DDBJ databases">
        <title>The Genome Sequence of Aphanomyces astaci APO3.</title>
        <authorList>
            <consortium name="The Broad Institute Genomics Platform"/>
            <person name="Russ C."/>
            <person name="Tyler B."/>
            <person name="van West P."/>
            <person name="Dieguez-Uribeondo J."/>
            <person name="Young S.K."/>
            <person name="Zeng Q."/>
            <person name="Gargeya S."/>
            <person name="Fitzgerald M."/>
            <person name="Abouelleil A."/>
            <person name="Alvarado L."/>
            <person name="Chapman S.B."/>
            <person name="Gainer-Dewar J."/>
            <person name="Goldberg J."/>
            <person name="Griggs A."/>
            <person name="Gujja S."/>
            <person name="Hansen M."/>
            <person name="Howarth C."/>
            <person name="Imamovic A."/>
            <person name="Ireland A."/>
            <person name="Larimer J."/>
            <person name="McCowan C."/>
            <person name="Murphy C."/>
            <person name="Pearson M."/>
            <person name="Poon T.W."/>
            <person name="Priest M."/>
            <person name="Roberts A."/>
            <person name="Saif S."/>
            <person name="Shea T."/>
            <person name="Sykes S."/>
            <person name="Wortman J."/>
            <person name="Nusbaum C."/>
            <person name="Birren B."/>
        </authorList>
    </citation>
    <scope>NUCLEOTIDE SEQUENCE [LARGE SCALE GENOMIC DNA]</scope>
    <source>
        <strain evidence="3">APO3</strain>
    </source>
</reference>